<evidence type="ECO:0000313" key="5">
    <source>
        <dbReference type="Proteomes" id="UP001358417"/>
    </source>
</evidence>
<feature type="region of interest" description="Disordered" evidence="1">
    <location>
        <begin position="222"/>
        <end position="287"/>
    </location>
</feature>
<keyword evidence="2" id="KW-0812">Transmembrane</keyword>
<sequence>MRCQSWAFVASLLYSRHAYALSNITYYSDTQCTELLDEKTGPDDGTCTQFPTLTKSFGSFRVESLDQTCSVSVYGSDTAFCSSTINLYVATFGDCLNDTTVNQFSVDCQDYSAAISSPPNVFIPTNTTTTSDDTSEGLSAGAKAGIGIAAAAFVVLLVAGIVYFVIRNNRLKRKNMPHTGFAEADGNPAAPPYSELPPDSEKKRPVELPPQHMIPVEVAGDHSWPSRELDGTAVQSQIKASALAAAKGKPLSKRPSHSDVTPLSNSDNGASTIASTSFSPVSPDDTR</sequence>
<keyword evidence="2" id="KW-1133">Transmembrane helix</keyword>
<proteinExistence type="predicted"/>
<dbReference type="GeneID" id="89972305"/>
<evidence type="ECO:0008006" key="6">
    <source>
        <dbReference type="Google" id="ProtNLM"/>
    </source>
</evidence>
<keyword evidence="3" id="KW-0732">Signal</keyword>
<feature type="region of interest" description="Disordered" evidence="1">
    <location>
        <begin position="177"/>
        <end position="206"/>
    </location>
</feature>
<feature type="compositionally biased region" description="Polar residues" evidence="1">
    <location>
        <begin position="258"/>
        <end position="280"/>
    </location>
</feature>
<feature type="chain" id="PRO_5043720811" description="Mid2 domain-containing protein" evidence="3">
    <location>
        <begin position="21"/>
        <end position="287"/>
    </location>
</feature>
<evidence type="ECO:0000256" key="1">
    <source>
        <dbReference type="SAM" id="MobiDB-lite"/>
    </source>
</evidence>
<feature type="signal peptide" evidence="3">
    <location>
        <begin position="1"/>
        <end position="20"/>
    </location>
</feature>
<evidence type="ECO:0000313" key="4">
    <source>
        <dbReference type="EMBL" id="KAK5050007.1"/>
    </source>
</evidence>
<organism evidence="4 5">
    <name type="scientific">Exophiala bonariae</name>
    <dbReference type="NCBI Taxonomy" id="1690606"/>
    <lineage>
        <taxon>Eukaryota</taxon>
        <taxon>Fungi</taxon>
        <taxon>Dikarya</taxon>
        <taxon>Ascomycota</taxon>
        <taxon>Pezizomycotina</taxon>
        <taxon>Eurotiomycetes</taxon>
        <taxon>Chaetothyriomycetidae</taxon>
        <taxon>Chaetothyriales</taxon>
        <taxon>Herpotrichiellaceae</taxon>
        <taxon>Exophiala</taxon>
    </lineage>
</organism>
<name>A0AAV9N5F1_9EURO</name>
<accession>A0AAV9N5F1</accession>
<reference evidence="4 5" key="1">
    <citation type="submission" date="2023-08" db="EMBL/GenBank/DDBJ databases">
        <title>Black Yeasts Isolated from many extreme environments.</title>
        <authorList>
            <person name="Coleine C."/>
            <person name="Stajich J.E."/>
            <person name="Selbmann L."/>
        </authorList>
    </citation>
    <scope>NUCLEOTIDE SEQUENCE [LARGE SCALE GENOMIC DNA]</scope>
    <source>
        <strain evidence="4 5">CCFEE 5792</strain>
    </source>
</reference>
<evidence type="ECO:0000256" key="2">
    <source>
        <dbReference type="SAM" id="Phobius"/>
    </source>
</evidence>
<comment type="caution">
    <text evidence="4">The sequence shown here is derived from an EMBL/GenBank/DDBJ whole genome shotgun (WGS) entry which is preliminary data.</text>
</comment>
<dbReference type="AlphaFoldDB" id="A0AAV9N5F1"/>
<keyword evidence="5" id="KW-1185">Reference proteome</keyword>
<evidence type="ECO:0000256" key="3">
    <source>
        <dbReference type="SAM" id="SignalP"/>
    </source>
</evidence>
<gene>
    <name evidence="4" type="ORF">LTR84_004126</name>
</gene>
<keyword evidence="2" id="KW-0472">Membrane</keyword>
<dbReference type="EMBL" id="JAVRRD010000018">
    <property type="protein sequence ID" value="KAK5050007.1"/>
    <property type="molecule type" value="Genomic_DNA"/>
</dbReference>
<feature type="transmembrane region" description="Helical" evidence="2">
    <location>
        <begin position="144"/>
        <end position="166"/>
    </location>
</feature>
<protein>
    <recommendedName>
        <fullName evidence="6">Mid2 domain-containing protein</fullName>
    </recommendedName>
</protein>
<dbReference type="Proteomes" id="UP001358417">
    <property type="component" value="Unassembled WGS sequence"/>
</dbReference>
<dbReference type="RefSeq" id="XP_064704817.1">
    <property type="nucleotide sequence ID" value="XM_064847705.1"/>
</dbReference>